<dbReference type="SMART" id="SM00248">
    <property type="entry name" value="ANK"/>
    <property type="match status" value="3"/>
</dbReference>
<dbReference type="Proteomes" id="UP001107558">
    <property type="component" value="Chromosome 2"/>
</dbReference>
<dbReference type="PROSITE" id="PS50297">
    <property type="entry name" value="ANK_REP_REGION"/>
    <property type="match status" value="1"/>
</dbReference>
<evidence type="ECO:0000256" key="3">
    <source>
        <dbReference type="PROSITE-ProRule" id="PRU00023"/>
    </source>
</evidence>
<keyword evidence="2 3" id="KW-0040">ANK repeat</keyword>
<evidence type="ECO:0000313" key="4">
    <source>
        <dbReference type="EMBL" id="KAG5679060.1"/>
    </source>
</evidence>
<evidence type="ECO:0000256" key="2">
    <source>
        <dbReference type="ARBA" id="ARBA00023043"/>
    </source>
</evidence>
<accession>A0A9J6CAA7</accession>
<feature type="repeat" description="ANK" evidence="3">
    <location>
        <begin position="121"/>
        <end position="154"/>
    </location>
</feature>
<protein>
    <recommendedName>
        <fullName evidence="6">Ankyrin repeat protein</fullName>
    </recommendedName>
</protein>
<sequence length="448" mass="52710">MLPQFGIQFLHATIRKSPTKKALTPLLSFPQKIDLNIFFQGFNAYLLLLNQFTGILHYKPIHEKIMVLQMLLDYCDIKDINVKDTYGNSYFMYIIALHPDQNYIDNLMLNNKKDFHEVNNQNNTCLHFASMNIKNNEIIRILLSHGIDSNMLNNENELAIHIAIRFNFNAIKILLPLLTCDDLKQKYTLNKECLIQTAAKYGNEETFKLFLDFYLEKNVQIDVNEFNGNGENLLMVSTQFEITEMIIEKFSESIEWSKSNKKEETIFHKDSFLYFLVMKDEILLKFPIIKENLNKNLMSDKGEAIMEILAHSYYSEHESKLVQFFLSHVDIENIKNYFYKITKNYTLMNELLKINPFLLDEIDSSKLYFVFETCIEEPEKFLILLKNISHEKLLKVQSNGKGNNLLHLICDQNNKWLLDTIIKFINNEESINKLTGQKNQLQLTHMNY</sequence>
<keyword evidence="1" id="KW-0677">Repeat</keyword>
<dbReference type="InterPro" id="IPR036770">
    <property type="entry name" value="Ankyrin_rpt-contain_sf"/>
</dbReference>
<dbReference type="AlphaFoldDB" id="A0A9J6CAA7"/>
<dbReference type="EMBL" id="JADBJN010000002">
    <property type="protein sequence ID" value="KAG5679060.1"/>
    <property type="molecule type" value="Genomic_DNA"/>
</dbReference>
<gene>
    <name evidence="4" type="ORF">PVAND_008657</name>
</gene>
<dbReference type="Gene3D" id="1.25.40.20">
    <property type="entry name" value="Ankyrin repeat-containing domain"/>
    <property type="match status" value="1"/>
</dbReference>
<dbReference type="Pfam" id="PF12796">
    <property type="entry name" value="Ank_2"/>
    <property type="match status" value="1"/>
</dbReference>
<comment type="caution">
    <text evidence="4">The sequence shown here is derived from an EMBL/GenBank/DDBJ whole genome shotgun (WGS) entry which is preliminary data.</text>
</comment>
<dbReference type="SUPFAM" id="SSF48403">
    <property type="entry name" value="Ankyrin repeat"/>
    <property type="match status" value="1"/>
</dbReference>
<dbReference type="PROSITE" id="PS50088">
    <property type="entry name" value="ANK_REPEAT"/>
    <property type="match status" value="1"/>
</dbReference>
<name>A0A9J6CAA7_POLVA</name>
<organism evidence="4 5">
    <name type="scientific">Polypedilum vanderplanki</name>
    <name type="common">Sleeping chironomid midge</name>
    <dbReference type="NCBI Taxonomy" id="319348"/>
    <lineage>
        <taxon>Eukaryota</taxon>
        <taxon>Metazoa</taxon>
        <taxon>Ecdysozoa</taxon>
        <taxon>Arthropoda</taxon>
        <taxon>Hexapoda</taxon>
        <taxon>Insecta</taxon>
        <taxon>Pterygota</taxon>
        <taxon>Neoptera</taxon>
        <taxon>Endopterygota</taxon>
        <taxon>Diptera</taxon>
        <taxon>Nematocera</taxon>
        <taxon>Chironomoidea</taxon>
        <taxon>Chironomidae</taxon>
        <taxon>Chironominae</taxon>
        <taxon>Polypedilum</taxon>
        <taxon>Polypedilum</taxon>
    </lineage>
</organism>
<evidence type="ECO:0008006" key="6">
    <source>
        <dbReference type="Google" id="ProtNLM"/>
    </source>
</evidence>
<evidence type="ECO:0000313" key="5">
    <source>
        <dbReference type="Proteomes" id="UP001107558"/>
    </source>
</evidence>
<dbReference type="PANTHER" id="PTHR24180:SF45">
    <property type="entry name" value="POLY [ADP-RIBOSE] POLYMERASE TANKYRASE"/>
    <property type="match status" value="1"/>
</dbReference>
<keyword evidence="5" id="KW-1185">Reference proteome</keyword>
<dbReference type="OrthoDB" id="20727at2759"/>
<dbReference type="InterPro" id="IPR051637">
    <property type="entry name" value="Ank_repeat_dom-contain_49"/>
</dbReference>
<evidence type="ECO:0000256" key="1">
    <source>
        <dbReference type="ARBA" id="ARBA00022737"/>
    </source>
</evidence>
<dbReference type="PANTHER" id="PTHR24180">
    <property type="entry name" value="CYCLIN-DEPENDENT KINASE INHIBITOR 2C-RELATED"/>
    <property type="match status" value="1"/>
</dbReference>
<reference evidence="4" key="1">
    <citation type="submission" date="2021-03" db="EMBL/GenBank/DDBJ databases">
        <title>Chromosome level genome of the anhydrobiotic midge Polypedilum vanderplanki.</title>
        <authorList>
            <person name="Yoshida Y."/>
            <person name="Kikawada T."/>
            <person name="Gusev O."/>
        </authorList>
    </citation>
    <scope>NUCLEOTIDE SEQUENCE</scope>
    <source>
        <strain evidence="4">NIAS01</strain>
        <tissue evidence="4">Whole body or cell culture</tissue>
    </source>
</reference>
<proteinExistence type="predicted"/>
<dbReference type="InterPro" id="IPR002110">
    <property type="entry name" value="Ankyrin_rpt"/>
</dbReference>